<feature type="domain" description="RNase III" evidence="2">
    <location>
        <begin position="1"/>
        <end position="66"/>
    </location>
</feature>
<dbReference type="PANTHER" id="PTHR14950">
    <property type="entry name" value="DICER-RELATED"/>
    <property type="match status" value="1"/>
</dbReference>
<comment type="caution">
    <text evidence="3">The sequence shown here is derived from an EMBL/GenBank/DDBJ whole genome shotgun (WGS) entry which is preliminary data.</text>
</comment>
<dbReference type="AlphaFoldDB" id="A0A392QIT8"/>
<dbReference type="GO" id="GO:0003723">
    <property type="term" value="F:RNA binding"/>
    <property type="evidence" value="ECO:0007669"/>
    <property type="project" value="TreeGrafter"/>
</dbReference>
<dbReference type="Proteomes" id="UP000265520">
    <property type="component" value="Unassembled WGS sequence"/>
</dbReference>
<protein>
    <submittedName>
        <fullName evidence="3">Endoribonuclease dicer 2-like</fullName>
    </submittedName>
</protein>
<dbReference type="GO" id="GO:0004525">
    <property type="term" value="F:ribonuclease III activity"/>
    <property type="evidence" value="ECO:0007669"/>
    <property type="project" value="InterPro"/>
</dbReference>
<dbReference type="PROSITE" id="PS50142">
    <property type="entry name" value="RNASE_3_2"/>
    <property type="match status" value="1"/>
</dbReference>
<dbReference type="GO" id="GO:0030422">
    <property type="term" value="P:siRNA processing"/>
    <property type="evidence" value="ECO:0007669"/>
    <property type="project" value="TreeGrafter"/>
</dbReference>
<dbReference type="GO" id="GO:0005634">
    <property type="term" value="C:nucleus"/>
    <property type="evidence" value="ECO:0007669"/>
    <property type="project" value="TreeGrafter"/>
</dbReference>
<dbReference type="InterPro" id="IPR000999">
    <property type="entry name" value="RNase_III_dom"/>
</dbReference>
<dbReference type="EMBL" id="LXQA010138379">
    <property type="protein sequence ID" value="MCI23879.1"/>
    <property type="molecule type" value="Genomic_DNA"/>
</dbReference>
<evidence type="ECO:0000313" key="4">
    <source>
        <dbReference type="Proteomes" id="UP000265520"/>
    </source>
</evidence>
<dbReference type="PANTHER" id="PTHR14950:SF37">
    <property type="entry name" value="ENDORIBONUCLEASE DICER"/>
    <property type="match status" value="1"/>
</dbReference>
<keyword evidence="1" id="KW-0378">Hydrolase</keyword>
<keyword evidence="4" id="KW-1185">Reference proteome</keyword>
<evidence type="ECO:0000259" key="2">
    <source>
        <dbReference type="PROSITE" id="PS50142"/>
    </source>
</evidence>
<dbReference type="InterPro" id="IPR036389">
    <property type="entry name" value="RNase_III_sf"/>
</dbReference>
<name>A0A392QIT8_9FABA</name>
<organism evidence="3 4">
    <name type="scientific">Trifolium medium</name>
    <dbReference type="NCBI Taxonomy" id="97028"/>
    <lineage>
        <taxon>Eukaryota</taxon>
        <taxon>Viridiplantae</taxon>
        <taxon>Streptophyta</taxon>
        <taxon>Embryophyta</taxon>
        <taxon>Tracheophyta</taxon>
        <taxon>Spermatophyta</taxon>
        <taxon>Magnoliopsida</taxon>
        <taxon>eudicotyledons</taxon>
        <taxon>Gunneridae</taxon>
        <taxon>Pentapetalae</taxon>
        <taxon>rosids</taxon>
        <taxon>fabids</taxon>
        <taxon>Fabales</taxon>
        <taxon>Fabaceae</taxon>
        <taxon>Papilionoideae</taxon>
        <taxon>50 kb inversion clade</taxon>
        <taxon>NPAAA clade</taxon>
        <taxon>Hologalegina</taxon>
        <taxon>IRL clade</taxon>
        <taxon>Trifolieae</taxon>
        <taxon>Trifolium</taxon>
    </lineage>
</organism>
<dbReference type="CDD" id="cd00593">
    <property type="entry name" value="RIBOc"/>
    <property type="match status" value="1"/>
</dbReference>
<accession>A0A392QIT8</accession>
<evidence type="ECO:0000256" key="1">
    <source>
        <dbReference type="ARBA" id="ARBA00022801"/>
    </source>
</evidence>
<dbReference type="SUPFAM" id="SSF69065">
    <property type="entry name" value="RNase III domain-like"/>
    <property type="match status" value="1"/>
</dbReference>
<dbReference type="Gene3D" id="1.10.1520.10">
    <property type="entry name" value="Ribonuclease III domain"/>
    <property type="match status" value="1"/>
</dbReference>
<dbReference type="GO" id="GO:0005737">
    <property type="term" value="C:cytoplasm"/>
    <property type="evidence" value="ECO:0007669"/>
    <property type="project" value="TreeGrafter"/>
</dbReference>
<evidence type="ECO:0000313" key="3">
    <source>
        <dbReference type="EMBL" id="MCI23879.1"/>
    </source>
</evidence>
<sequence>MTAKSCNENFHYESLETLGDSFLKYAVSQQLFHMYENQHEGLLSVKREKIISNASLCKLGCGSGLT</sequence>
<feature type="non-terminal residue" evidence="3">
    <location>
        <position position="66"/>
    </location>
</feature>
<dbReference type="Pfam" id="PF00636">
    <property type="entry name" value="Ribonuclease_3"/>
    <property type="match status" value="1"/>
</dbReference>
<reference evidence="3 4" key="1">
    <citation type="journal article" date="2018" name="Front. Plant Sci.">
        <title>Red Clover (Trifolium pratense) and Zigzag Clover (T. medium) - A Picture of Genomic Similarities and Differences.</title>
        <authorList>
            <person name="Dluhosova J."/>
            <person name="Istvanek J."/>
            <person name="Nedelnik J."/>
            <person name="Repkova J."/>
        </authorList>
    </citation>
    <scope>NUCLEOTIDE SEQUENCE [LARGE SCALE GENOMIC DNA]</scope>
    <source>
        <strain evidence="4">cv. 10/8</strain>
        <tissue evidence="3">Leaf</tissue>
    </source>
</reference>
<proteinExistence type="predicted"/>